<dbReference type="Gene3D" id="3.50.50.60">
    <property type="entry name" value="FAD/NAD(P)-binding domain"/>
    <property type="match status" value="1"/>
</dbReference>
<dbReference type="OrthoDB" id="7777654at2759"/>
<protein>
    <recommendedName>
        <fullName evidence="1">Amine oxidase domain-containing protein</fullName>
    </recommendedName>
</protein>
<feature type="domain" description="Amine oxidase" evidence="1">
    <location>
        <begin position="74"/>
        <end position="572"/>
    </location>
</feature>
<dbReference type="AlphaFoldDB" id="A0A1C7MLA6"/>
<dbReference type="GO" id="GO:0009063">
    <property type="term" value="P:amino acid catabolic process"/>
    <property type="evidence" value="ECO:0007669"/>
    <property type="project" value="TreeGrafter"/>
</dbReference>
<dbReference type="PANTHER" id="PTHR10742:SF342">
    <property type="entry name" value="AMINE OXIDASE"/>
    <property type="match status" value="1"/>
</dbReference>
<dbReference type="Gene3D" id="3.90.660.10">
    <property type="match status" value="1"/>
</dbReference>
<dbReference type="GO" id="GO:0001716">
    <property type="term" value="F:L-amino-acid oxidase activity"/>
    <property type="evidence" value="ECO:0007669"/>
    <property type="project" value="TreeGrafter"/>
</dbReference>
<evidence type="ECO:0000313" key="3">
    <source>
        <dbReference type="Proteomes" id="UP000092993"/>
    </source>
</evidence>
<dbReference type="Gene3D" id="1.10.10.1620">
    <property type="match status" value="1"/>
</dbReference>
<organism evidence="2 3">
    <name type="scientific">Grifola frondosa</name>
    <name type="common">Maitake</name>
    <name type="synonym">Polyporus frondosus</name>
    <dbReference type="NCBI Taxonomy" id="5627"/>
    <lineage>
        <taxon>Eukaryota</taxon>
        <taxon>Fungi</taxon>
        <taxon>Dikarya</taxon>
        <taxon>Basidiomycota</taxon>
        <taxon>Agaricomycotina</taxon>
        <taxon>Agaricomycetes</taxon>
        <taxon>Polyporales</taxon>
        <taxon>Grifolaceae</taxon>
        <taxon>Grifola</taxon>
    </lineage>
</organism>
<dbReference type="STRING" id="5627.A0A1C7MLA6"/>
<keyword evidence="3" id="KW-1185">Reference proteome</keyword>
<dbReference type="InterPro" id="IPR050281">
    <property type="entry name" value="Flavin_monoamine_oxidase"/>
</dbReference>
<dbReference type="PANTHER" id="PTHR10742">
    <property type="entry name" value="FLAVIN MONOAMINE OXIDASE"/>
    <property type="match status" value="1"/>
</dbReference>
<dbReference type="EMBL" id="LUGG01000002">
    <property type="protein sequence ID" value="OBZ77640.1"/>
    <property type="molecule type" value="Genomic_DNA"/>
</dbReference>
<dbReference type="InterPro" id="IPR036188">
    <property type="entry name" value="FAD/NAD-bd_sf"/>
</dbReference>
<gene>
    <name evidence="2" type="ORF">A0H81_02546</name>
</gene>
<dbReference type="SUPFAM" id="SSF51905">
    <property type="entry name" value="FAD/NAD(P)-binding domain"/>
    <property type="match status" value="1"/>
</dbReference>
<dbReference type="SUPFAM" id="SSF54373">
    <property type="entry name" value="FAD-linked reductases, C-terminal domain"/>
    <property type="match status" value="1"/>
</dbReference>
<accession>A0A1C7MLA6</accession>
<evidence type="ECO:0000259" key="1">
    <source>
        <dbReference type="Pfam" id="PF01593"/>
    </source>
</evidence>
<reference evidence="2 3" key="1">
    <citation type="submission" date="2016-03" db="EMBL/GenBank/DDBJ databases">
        <title>Whole genome sequencing of Grifola frondosa 9006-11.</title>
        <authorList>
            <person name="Min B."/>
            <person name="Park H."/>
            <person name="Kim J.-G."/>
            <person name="Cho H."/>
            <person name="Oh Y.-L."/>
            <person name="Kong W.-S."/>
            <person name="Choi I.-G."/>
        </authorList>
    </citation>
    <scope>NUCLEOTIDE SEQUENCE [LARGE SCALE GENOMIC DNA]</scope>
    <source>
        <strain evidence="2 3">9006-11</strain>
    </source>
</reference>
<dbReference type="Proteomes" id="UP000092993">
    <property type="component" value="Unassembled WGS sequence"/>
</dbReference>
<evidence type="ECO:0000313" key="2">
    <source>
        <dbReference type="EMBL" id="OBZ77640.1"/>
    </source>
</evidence>
<proteinExistence type="predicted"/>
<dbReference type="Pfam" id="PF01593">
    <property type="entry name" value="Amino_oxidase"/>
    <property type="match status" value="1"/>
</dbReference>
<name>A0A1C7MLA6_GRIFR</name>
<sequence length="612" mass="68126">MTQDPVSFASIDKSFTKHEVSFRDLSAHVVVQDVIDKARSVYDTPDASPPPSTISLGVDGSLRPRPICIVGAGVAGLYAAMILQDLGIEYEILESSDRIGGRIFTHRFNGQAGYNAPINTPARYDYFDVGAMRFPRIPFMERVFDLFGRIGINDLLIEYKLRTNNNLMYYNTKPPVTGFQSSAADDHFGISIESGGTVPNGYVAQGVDFWTGEVYDHYKDLFGALDTVALEKRQAVFERAWLELIKQDHHSVRGATGLYDMAFVESVLDSLDFDWPNPLQSTRPCHTQANPPGARHLNKKLEEWKWVCIDGGSDHIVHEMAKRLKVQPQLKQRVTKIVKCEYQTMLVIANGVEREYSHVISTIPLSCLGSIDLDGCDLLYSQKQAIRSLQYDSSTKVGIKFEGRWWEDETVMGSGRTIQGGQSSTDVPIRTCVYPSYGLKCPSPPGVLIASYTWAQDARRIGTLADSPGSEADKLLLELTLDNLAKLHGIPREKIPPVVDHFAHSWDNDEHARGAFALYGPAQFGHPDNAHSMFAAIKAPAADGLLHFAGEATSVHHAWVLGSLNSAWRAVYNALNGRPEKQKLLIERWGIPDEENEVHLKQLHLLAHYKVL</sequence>
<comment type="caution">
    <text evidence="2">The sequence shown here is derived from an EMBL/GenBank/DDBJ whole genome shotgun (WGS) entry which is preliminary data.</text>
</comment>
<dbReference type="InterPro" id="IPR002937">
    <property type="entry name" value="Amino_oxidase"/>
</dbReference>
<dbReference type="OMA" id="WGIPDEE"/>